<evidence type="ECO:0000256" key="7">
    <source>
        <dbReference type="SAM" id="MobiDB-lite"/>
    </source>
</evidence>
<dbReference type="OrthoDB" id="5211at2759"/>
<proteinExistence type="predicted"/>
<feature type="compositionally biased region" description="Polar residues" evidence="7">
    <location>
        <begin position="184"/>
        <end position="217"/>
    </location>
</feature>
<dbReference type="GO" id="GO:0008495">
    <property type="term" value="F:protoheme IX farnesyltransferase activity"/>
    <property type="evidence" value="ECO:0007669"/>
    <property type="project" value="InterPro"/>
</dbReference>
<dbReference type="GO" id="GO:0006784">
    <property type="term" value="P:heme A biosynthetic process"/>
    <property type="evidence" value="ECO:0007669"/>
    <property type="project" value="TreeGrafter"/>
</dbReference>
<evidence type="ECO:0000256" key="5">
    <source>
        <dbReference type="ARBA" id="ARBA00023136"/>
    </source>
</evidence>
<keyword evidence="3 8" id="KW-0812">Transmembrane</keyword>
<evidence type="ECO:0000256" key="1">
    <source>
        <dbReference type="ARBA" id="ARBA00004141"/>
    </source>
</evidence>
<comment type="subcellular location">
    <subcellularLocation>
        <location evidence="1">Membrane</location>
        <topology evidence="1">Multi-pass membrane protein</topology>
    </subcellularLocation>
</comment>
<dbReference type="Pfam" id="PF01040">
    <property type="entry name" value="UbiA"/>
    <property type="match status" value="1"/>
</dbReference>
<name>A0A811KWS3_9BILA</name>
<dbReference type="AlphaFoldDB" id="A0A811KWS3"/>
<feature type="compositionally biased region" description="Polar residues" evidence="7">
    <location>
        <begin position="376"/>
        <end position="385"/>
    </location>
</feature>
<dbReference type="GO" id="GO:0005739">
    <property type="term" value="C:mitochondrion"/>
    <property type="evidence" value="ECO:0007669"/>
    <property type="project" value="TreeGrafter"/>
</dbReference>
<accession>A0A811KWS3</accession>
<dbReference type="PANTHER" id="PTHR43448:SF2">
    <property type="entry name" value="PROTOHEME IX FARNESYLTRANSFERASE, MITOCHONDRIAL"/>
    <property type="match status" value="1"/>
</dbReference>
<feature type="compositionally biased region" description="Basic and acidic residues" evidence="7">
    <location>
        <begin position="279"/>
        <end position="293"/>
    </location>
</feature>
<evidence type="ECO:0000256" key="6">
    <source>
        <dbReference type="ARBA" id="ARBA00030253"/>
    </source>
</evidence>
<evidence type="ECO:0000313" key="9">
    <source>
        <dbReference type="EMBL" id="CAD5219456.1"/>
    </source>
</evidence>
<reference evidence="9" key="1">
    <citation type="submission" date="2020-09" db="EMBL/GenBank/DDBJ databases">
        <authorList>
            <person name="Kikuchi T."/>
        </authorList>
    </citation>
    <scope>NUCLEOTIDE SEQUENCE</scope>
    <source>
        <strain evidence="9">SH1</strain>
    </source>
</reference>
<evidence type="ECO:0000256" key="3">
    <source>
        <dbReference type="ARBA" id="ARBA00022692"/>
    </source>
</evidence>
<dbReference type="PANTHER" id="PTHR43448">
    <property type="entry name" value="PROTOHEME IX FARNESYLTRANSFERASE, MITOCHONDRIAL"/>
    <property type="match status" value="1"/>
</dbReference>
<keyword evidence="10" id="KW-1185">Reference proteome</keyword>
<feature type="compositionally biased region" description="Basic residues" evidence="7">
    <location>
        <begin position="399"/>
        <end position="408"/>
    </location>
</feature>
<evidence type="ECO:0000256" key="4">
    <source>
        <dbReference type="ARBA" id="ARBA00022989"/>
    </source>
</evidence>
<dbReference type="Proteomes" id="UP000783686">
    <property type="component" value="Unassembled WGS sequence"/>
</dbReference>
<keyword evidence="4 8" id="KW-1133">Transmembrane helix</keyword>
<evidence type="ECO:0000256" key="2">
    <source>
        <dbReference type="ARBA" id="ARBA00022679"/>
    </source>
</evidence>
<evidence type="ECO:0000256" key="8">
    <source>
        <dbReference type="SAM" id="Phobius"/>
    </source>
</evidence>
<feature type="transmembrane region" description="Helical" evidence="8">
    <location>
        <begin position="136"/>
        <end position="153"/>
    </location>
</feature>
<feature type="compositionally biased region" description="Basic and acidic residues" evidence="7">
    <location>
        <begin position="429"/>
        <end position="438"/>
    </location>
</feature>
<gene>
    <name evidence="9" type="ORF">BOKJ2_LOCUS8453</name>
</gene>
<sequence>MKRYHIGCTWAGAVVGAIPPLMGYAAMTGSLDTAALVLAAIHYSWQFPHFNGLSWNLRGDYSKAGYRVMCVTDEDICRKTTMRHAVALFGMCSIAAPLCDLAPVNFALESIPLNALLIYLSYKFYKAPDSKNSRTLFRYSLLYLPLILILMGISQKGRTEKKGFDLEKLPGASLKQKKPFGSQRAVQPPSSSSDDNLKPNESINPPNESAPTNQSCAQSHPELVPYTLHGCVPLGQSNVTAPKENKKVESDSETDFRSLEEKMKNQSAPRESIAHTGKKRESIRKIDDEKKESESDEPTQPSVPKNKKSGELLEADPTQYQDVKNVSKRGKYSTRGKAAPGLVEDKTQYQDGKNLPKRRMYSIRGKATIGEDKTQYQDPKNVSQRNRLDATQYDAKNLTQRKKRSKRKKDGEVDPTQYENKTGTTVRRPVNEVKKDNHASCNQIPSKVADRVHCKQESAYIEGGEQRPLR</sequence>
<protein>
    <recommendedName>
        <fullName evidence="6">Heme O synthase</fullName>
    </recommendedName>
</protein>
<dbReference type="GO" id="GO:0016020">
    <property type="term" value="C:membrane"/>
    <property type="evidence" value="ECO:0007669"/>
    <property type="project" value="UniProtKB-SubCell"/>
</dbReference>
<feature type="region of interest" description="Disordered" evidence="7">
    <location>
        <begin position="176"/>
        <end position="217"/>
    </location>
</feature>
<feature type="region of interest" description="Disordered" evidence="7">
    <location>
        <begin position="237"/>
        <end position="444"/>
    </location>
</feature>
<organism evidence="9 10">
    <name type="scientific">Bursaphelenchus okinawaensis</name>
    <dbReference type="NCBI Taxonomy" id="465554"/>
    <lineage>
        <taxon>Eukaryota</taxon>
        <taxon>Metazoa</taxon>
        <taxon>Ecdysozoa</taxon>
        <taxon>Nematoda</taxon>
        <taxon>Chromadorea</taxon>
        <taxon>Rhabditida</taxon>
        <taxon>Tylenchina</taxon>
        <taxon>Tylenchomorpha</taxon>
        <taxon>Aphelenchoidea</taxon>
        <taxon>Aphelenchoididae</taxon>
        <taxon>Bursaphelenchus</taxon>
    </lineage>
</organism>
<comment type="caution">
    <text evidence="9">The sequence shown here is derived from an EMBL/GenBank/DDBJ whole genome shotgun (WGS) entry which is preliminary data.</text>
</comment>
<keyword evidence="2" id="KW-0808">Transferase</keyword>
<dbReference type="InterPro" id="IPR006369">
    <property type="entry name" value="Protohaem_IX_farnesylTrfase"/>
</dbReference>
<dbReference type="EMBL" id="CAJFCW020000004">
    <property type="protein sequence ID" value="CAG9112547.1"/>
    <property type="molecule type" value="Genomic_DNA"/>
</dbReference>
<dbReference type="Proteomes" id="UP000614601">
    <property type="component" value="Unassembled WGS sequence"/>
</dbReference>
<dbReference type="InterPro" id="IPR000537">
    <property type="entry name" value="UbiA_prenyltransferase"/>
</dbReference>
<evidence type="ECO:0000313" key="10">
    <source>
        <dbReference type="Proteomes" id="UP000614601"/>
    </source>
</evidence>
<dbReference type="CDD" id="cd13957">
    <property type="entry name" value="PT_UbiA_Cox10"/>
    <property type="match status" value="1"/>
</dbReference>
<keyword evidence="5 8" id="KW-0472">Membrane</keyword>
<feature type="compositionally biased region" description="Basic and acidic residues" evidence="7">
    <location>
        <begin position="243"/>
        <end position="264"/>
    </location>
</feature>
<dbReference type="EMBL" id="CAJFDH010000004">
    <property type="protein sequence ID" value="CAD5219456.1"/>
    <property type="molecule type" value="Genomic_DNA"/>
</dbReference>